<dbReference type="SUPFAM" id="SSF56112">
    <property type="entry name" value="Protein kinase-like (PK-like)"/>
    <property type="match status" value="1"/>
</dbReference>
<dbReference type="CDD" id="cd18793">
    <property type="entry name" value="SF2_C_SNF"/>
    <property type="match status" value="1"/>
</dbReference>
<evidence type="ECO:0000313" key="26">
    <source>
        <dbReference type="EMBL" id="KVH91323.1"/>
    </source>
</evidence>
<dbReference type="InterPro" id="IPR013083">
    <property type="entry name" value="Znf_RING/FYVE/PHD"/>
</dbReference>
<evidence type="ECO:0000256" key="9">
    <source>
        <dbReference type="ARBA" id="ARBA00022771"/>
    </source>
</evidence>
<dbReference type="PROSITE" id="PS51194">
    <property type="entry name" value="HELICASE_CTER"/>
    <property type="match status" value="1"/>
</dbReference>
<dbReference type="FunFam" id="1.10.510.10:FF:001023">
    <property type="entry name" value="Os07g0541700 protein"/>
    <property type="match status" value="1"/>
</dbReference>
<dbReference type="InterPro" id="IPR011009">
    <property type="entry name" value="Kinase-like_dom_sf"/>
</dbReference>
<dbReference type="EC" id="2.7.11.1" evidence="3"/>
<evidence type="ECO:0000256" key="5">
    <source>
        <dbReference type="ARBA" id="ARBA00022679"/>
    </source>
</evidence>
<keyword evidence="27" id="KW-1185">Reference proteome</keyword>
<dbReference type="PROSITE" id="PS00108">
    <property type="entry name" value="PROTEIN_KINASE_ST"/>
    <property type="match status" value="1"/>
</dbReference>
<dbReference type="SMART" id="SM00910">
    <property type="entry name" value="HIRAN"/>
    <property type="match status" value="1"/>
</dbReference>
<dbReference type="Proteomes" id="UP000243975">
    <property type="component" value="Unassembled WGS sequence"/>
</dbReference>
<dbReference type="SUPFAM" id="SSF57850">
    <property type="entry name" value="RING/U-box"/>
    <property type="match status" value="1"/>
</dbReference>
<evidence type="ECO:0000259" key="22">
    <source>
        <dbReference type="PROSITE" id="PS50011"/>
    </source>
</evidence>
<dbReference type="Pfam" id="PF14299">
    <property type="entry name" value="PP2"/>
    <property type="match status" value="1"/>
</dbReference>
<feature type="domain" description="Helicase C-terminal" evidence="25">
    <location>
        <begin position="1449"/>
        <end position="1616"/>
    </location>
</feature>
<name>A0A103XIF4_CYNCS</name>
<evidence type="ECO:0000256" key="2">
    <source>
        <dbReference type="ARBA" id="ARBA00008438"/>
    </source>
</evidence>
<dbReference type="GO" id="GO:0004386">
    <property type="term" value="F:helicase activity"/>
    <property type="evidence" value="ECO:0007669"/>
    <property type="project" value="UniProtKB-KW"/>
</dbReference>
<keyword evidence="15" id="KW-0234">DNA repair</keyword>
<evidence type="ECO:0000256" key="15">
    <source>
        <dbReference type="ARBA" id="ARBA00023204"/>
    </source>
</evidence>
<evidence type="ECO:0000256" key="19">
    <source>
        <dbReference type="PROSITE-ProRule" id="PRU00175"/>
    </source>
</evidence>
<dbReference type="InterPro" id="IPR000330">
    <property type="entry name" value="SNF2_N"/>
</dbReference>
<dbReference type="InterPro" id="IPR025886">
    <property type="entry name" value="PP2-like"/>
</dbReference>
<dbReference type="SUPFAM" id="SSF52540">
    <property type="entry name" value="P-loop containing nucleoside triphosphate hydrolases"/>
    <property type="match status" value="2"/>
</dbReference>
<feature type="domain" description="RING-type" evidence="23">
    <location>
        <begin position="1379"/>
        <end position="1419"/>
    </location>
</feature>
<keyword evidence="5" id="KW-0808">Transferase</keyword>
<dbReference type="InterPro" id="IPR018957">
    <property type="entry name" value="Znf_C3HC4_RING-type"/>
</dbReference>
<evidence type="ECO:0000256" key="8">
    <source>
        <dbReference type="ARBA" id="ARBA00022763"/>
    </source>
</evidence>
<protein>
    <recommendedName>
        <fullName evidence="3">non-specific serine/threonine protein kinase</fullName>
        <ecNumber evidence="3">2.7.11.1</ecNumber>
    </recommendedName>
</protein>
<comment type="catalytic activity">
    <reaction evidence="18">
        <text>L-seryl-[protein] + ATP = O-phospho-L-seryl-[protein] + ADP + H(+)</text>
        <dbReference type="Rhea" id="RHEA:17989"/>
        <dbReference type="Rhea" id="RHEA-COMP:9863"/>
        <dbReference type="Rhea" id="RHEA-COMP:11604"/>
        <dbReference type="ChEBI" id="CHEBI:15378"/>
        <dbReference type="ChEBI" id="CHEBI:29999"/>
        <dbReference type="ChEBI" id="CHEBI:30616"/>
        <dbReference type="ChEBI" id="CHEBI:83421"/>
        <dbReference type="ChEBI" id="CHEBI:456216"/>
        <dbReference type="EC" id="2.7.11.1"/>
    </reaction>
</comment>
<dbReference type="InterPro" id="IPR050628">
    <property type="entry name" value="SNF2_RAD54_helicase_TF"/>
</dbReference>
<dbReference type="Gramene" id="KVH91323">
    <property type="protein sequence ID" value="KVH91323"/>
    <property type="gene ID" value="Ccrd_006656"/>
</dbReference>
<dbReference type="PANTHER" id="PTHR45626">
    <property type="entry name" value="TRANSCRIPTION TERMINATION FACTOR 2-RELATED"/>
    <property type="match status" value="1"/>
</dbReference>
<dbReference type="InterPro" id="IPR049730">
    <property type="entry name" value="SNF2/RAD54-like_C"/>
</dbReference>
<dbReference type="CDD" id="cd18008">
    <property type="entry name" value="DEXDc_SHPRH-like"/>
    <property type="match status" value="1"/>
</dbReference>
<comment type="subcellular location">
    <subcellularLocation>
        <location evidence="1">Nucleus</location>
    </subcellularLocation>
</comment>
<evidence type="ECO:0000256" key="17">
    <source>
        <dbReference type="ARBA" id="ARBA00047899"/>
    </source>
</evidence>
<dbReference type="InterPro" id="IPR014001">
    <property type="entry name" value="Helicase_ATP-bd"/>
</dbReference>
<keyword evidence="7 20" id="KW-0547">Nucleotide-binding</keyword>
<dbReference type="PROSITE" id="PS50089">
    <property type="entry name" value="ZF_RING_2"/>
    <property type="match status" value="1"/>
</dbReference>
<feature type="region of interest" description="Disordered" evidence="21">
    <location>
        <begin position="1142"/>
        <end position="1166"/>
    </location>
</feature>
<dbReference type="GO" id="GO:0005634">
    <property type="term" value="C:nucleus"/>
    <property type="evidence" value="ECO:0007669"/>
    <property type="project" value="UniProtKB-SubCell"/>
</dbReference>
<evidence type="ECO:0000256" key="10">
    <source>
        <dbReference type="ARBA" id="ARBA00022777"/>
    </source>
</evidence>
<dbReference type="STRING" id="59895.A0A103XIF4"/>
<accession>A0A103XIF4</accession>
<dbReference type="GO" id="GO:0016818">
    <property type="term" value="F:hydrolase activity, acting on acid anhydrides, in phosphorus-containing anhydrides"/>
    <property type="evidence" value="ECO:0007669"/>
    <property type="project" value="InterPro"/>
</dbReference>
<dbReference type="FunFam" id="3.30.200.20:FF:000039">
    <property type="entry name" value="receptor-like protein kinase FERONIA"/>
    <property type="match status" value="1"/>
</dbReference>
<evidence type="ECO:0000256" key="18">
    <source>
        <dbReference type="ARBA" id="ARBA00048679"/>
    </source>
</evidence>
<sequence>MAFFLDEFRHLKIELEDIKSATDNFSNDNLIGKGGFGNVYKGEISLSNGPSMVAFKRLDLDSGSGQGNVEFWREIMMLSRYSHENIVSLLGYCNEGDEKIVVYEYASRGSLDRHLSANALTWMQRLKICLGVARGLNYLHDPNPMERQQRVLHCDIKSSNILLDENWNAKISDLGLSKIGPANQKHTFHFSNVTGTPGYIDPLYLEMGVLTKESDVYSLGVVLFEVLCSRLCFKYSNGQYHSLVRMWKKSYKQKKLDEIISRDLLQQMDVNSLETFSDIAYQCLKKTRGKRPLMVDVVGKLDIALTSQKIYEGVKLSEEYEEVKLSEEYEAIIKNLDTDWEKGLPEDHEEIIKWSKDSIEWTTKKELYFLFCKGFLINNGEEWFFLAKNGKKCLFLPARALLDTSHWTFQTLPNLRFEEVALDCSRSYFTIRGEIKFQMLSPGTTYAYNLVYKITGDLDKIEEPVKVRNWNPPFSGPDGISYRYIYLLSPQSSVIGSNVDENSHNPPISQMPKIKGLPRLRNDGWMEVQIWEFETSIRVDKIEMYFTLEKESKRWFRGISVQGIETSSIAVEGASKYIVSTEPTSKSTKLADATIDDTPEFHVKRTVTSTGGTRISTTQMIKQEEEEEGKDCYAGDAKCSNAKKRMMSFSEFLEATNTKVLSENDPQYLDFIKKERMDESEPIFDVEPISVCNEADLNQKTQKGSVTKESGFNKSTHNVCVKSEQMDESEADSKVKPVSVKKENGFGEKCKAGEMPNLVQKEEAKPEKQKARLVQPISSMPPSVYGSNSKKVKQGAVEDMRVSLAVIENGDFEEEADWLLVGRTAITGLSTTKGRKLEDNEIVHFAFPNADSRNRSSSWVPAKAAIAASGIVRFSTKRSGEVGRLPMEWSKCLIPLVNSKKVKVLGRCVAAPVNLSMMQEIMLYISFYIHHSIFTEDGKTSWKLDCNSNIDSTIYPLLTLFKLLKKSPFQKAEFTPEELDSRKRVLNLENDLNEVVSALPMVKRRKGGEPLLLEPNEDGQILSESSLNKLVGAADMYNLEEMDPPTTLTCDLRPYQKQALYWMTESEKGVDVEKAEETLHPCWAAYRICDERATAIYVNIFSGEATTKFPKATQMARGGILADAMGLGKTVMTISLILARPGKGTTESEENIEPRKEDQKSVSQRPRGGTLIVCPMALLSQWKDELETHSAPGSLSVFVHYGGYRSTNPKVIAEPTVVLTTYGVLSASYKSDPETSIFHRVDCLLCFLHVEPWCNWAWWNKLIQRPYENGDKRGIKLVKAILRPLMLRRTKDTKDKEGRPILVLPPTDIQVIECEQSEAEHDFYDALFKRSKFSDLNKLAKRFLDTNVDSMTPNPYKVPSKAYIEEVVDGLKRGENSECPICLESADDPVLTPCAHRMCRECLLSSWRSPVSGLCPICRQNLRKSDLITCPTESKFRVDIEKNWKESAKVLKLLECLESIRRKGCGEKSIVFSQWTSFLDLLEIPLKRRKIGFLRFDGSLSQKNREKTLKEFSETTDKMVLLMSLKAGGVGLNLTAASNVFLMDPWWNPAVEEQAIMRIHRIGQKRTVCVRRFIIKDTVEERMQQVQARKQRMIAGALTDEEVRSARLEELKMLFR</sequence>
<dbReference type="InterPro" id="IPR001841">
    <property type="entry name" value="Znf_RING"/>
</dbReference>
<dbReference type="InterPro" id="IPR014905">
    <property type="entry name" value="HIRAN"/>
</dbReference>
<dbReference type="Pfam" id="PF00097">
    <property type="entry name" value="zf-C3HC4"/>
    <property type="match status" value="1"/>
</dbReference>
<keyword evidence="11" id="KW-0378">Hydrolase</keyword>
<organism evidence="26 27">
    <name type="scientific">Cynara cardunculus var. scolymus</name>
    <name type="common">Globe artichoke</name>
    <name type="synonym">Cynara scolymus</name>
    <dbReference type="NCBI Taxonomy" id="59895"/>
    <lineage>
        <taxon>Eukaryota</taxon>
        <taxon>Viridiplantae</taxon>
        <taxon>Streptophyta</taxon>
        <taxon>Embryophyta</taxon>
        <taxon>Tracheophyta</taxon>
        <taxon>Spermatophyta</taxon>
        <taxon>Magnoliopsida</taxon>
        <taxon>eudicotyledons</taxon>
        <taxon>Gunneridae</taxon>
        <taxon>Pentapetalae</taxon>
        <taxon>asterids</taxon>
        <taxon>campanulids</taxon>
        <taxon>Asterales</taxon>
        <taxon>Asteraceae</taxon>
        <taxon>Carduoideae</taxon>
        <taxon>Cardueae</taxon>
        <taxon>Carduinae</taxon>
        <taxon>Cynara</taxon>
    </lineage>
</organism>
<evidence type="ECO:0000256" key="6">
    <source>
        <dbReference type="ARBA" id="ARBA00022723"/>
    </source>
</evidence>
<dbReference type="PROSITE" id="PS00107">
    <property type="entry name" value="PROTEIN_KINASE_ATP"/>
    <property type="match status" value="1"/>
</dbReference>
<dbReference type="PROSITE" id="PS00518">
    <property type="entry name" value="ZF_RING_1"/>
    <property type="match status" value="1"/>
</dbReference>
<evidence type="ECO:0000256" key="13">
    <source>
        <dbReference type="ARBA" id="ARBA00022833"/>
    </source>
</evidence>
<evidence type="ECO:0000256" key="4">
    <source>
        <dbReference type="ARBA" id="ARBA00022527"/>
    </source>
</evidence>
<keyword evidence="16" id="KW-0539">Nucleus</keyword>
<evidence type="ECO:0000256" key="7">
    <source>
        <dbReference type="ARBA" id="ARBA00022741"/>
    </source>
</evidence>
<dbReference type="PROSITE" id="PS51192">
    <property type="entry name" value="HELICASE_ATP_BIND_1"/>
    <property type="match status" value="1"/>
</dbReference>
<keyword evidence="4" id="KW-0723">Serine/threonine-protein kinase</keyword>
<keyword evidence="13" id="KW-0862">Zinc</keyword>
<evidence type="ECO:0000256" key="11">
    <source>
        <dbReference type="ARBA" id="ARBA00022801"/>
    </source>
</evidence>
<dbReference type="InterPro" id="IPR038718">
    <property type="entry name" value="SNF2-like_sf"/>
</dbReference>
<evidence type="ECO:0000256" key="12">
    <source>
        <dbReference type="ARBA" id="ARBA00022806"/>
    </source>
</evidence>
<gene>
    <name evidence="26" type="ORF">Ccrd_006656</name>
</gene>
<keyword evidence="12 26" id="KW-0347">Helicase</keyword>
<dbReference type="Gene3D" id="3.30.200.20">
    <property type="entry name" value="Phosphorylase Kinase, domain 1"/>
    <property type="match status" value="1"/>
</dbReference>
<evidence type="ECO:0000259" key="23">
    <source>
        <dbReference type="PROSITE" id="PS50089"/>
    </source>
</evidence>
<dbReference type="Pfam" id="PF08797">
    <property type="entry name" value="HIRAN"/>
    <property type="match status" value="1"/>
</dbReference>
<comment type="similarity">
    <text evidence="2">Belongs to the SNF2/RAD54 helicase family. RAD16 subfamily.</text>
</comment>
<evidence type="ECO:0000256" key="14">
    <source>
        <dbReference type="ARBA" id="ARBA00022840"/>
    </source>
</evidence>
<feature type="domain" description="Helicase ATP-binding" evidence="24">
    <location>
        <begin position="1110"/>
        <end position="1326"/>
    </location>
</feature>
<evidence type="ECO:0000256" key="16">
    <source>
        <dbReference type="ARBA" id="ARBA00023242"/>
    </source>
</evidence>
<evidence type="ECO:0000259" key="25">
    <source>
        <dbReference type="PROSITE" id="PS51194"/>
    </source>
</evidence>
<evidence type="ECO:0000256" key="1">
    <source>
        <dbReference type="ARBA" id="ARBA00004123"/>
    </source>
</evidence>
<feature type="binding site" evidence="20">
    <location>
        <position position="56"/>
    </location>
    <ligand>
        <name>ATP</name>
        <dbReference type="ChEBI" id="CHEBI:30616"/>
    </ligand>
</feature>
<dbReference type="GO" id="GO:0005524">
    <property type="term" value="F:ATP binding"/>
    <property type="evidence" value="ECO:0007669"/>
    <property type="project" value="UniProtKB-UniRule"/>
</dbReference>
<evidence type="ECO:0000256" key="20">
    <source>
        <dbReference type="PROSITE-ProRule" id="PRU10141"/>
    </source>
</evidence>
<evidence type="ECO:0000256" key="21">
    <source>
        <dbReference type="SAM" id="MobiDB-lite"/>
    </source>
</evidence>
<dbReference type="SMART" id="SM00220">
    <property type="entry name" value="S_TKc"/>
    <property type="match status" value="1"/>
</dbReference>
<evidence type="ECO:0000313" key="27">
    <source>
        <dbReference type="Proteomes" id="UP000243975"/>
    </source>
</evidence>
<dbReference type="SMART" id="SM00487">
    <property type="entry name" value="DEXDc"/>
    <property type="match status" value="1"/>
</dbReference>
<dbReference type="InterPro" id="IPR001650">
    <property type="entry name" value="Helicase_C-like"/>
</dbReference>
<dbReference type="InterPro" id="IPR017907">
    <property type="entry name" value="Znf_RING_CS"/>
</dbReference>
<evidence type="ECO:0000259" key="24">
    <source>
        <dbReference type="PROSITE" id="PS51192"/>
    </source>
</evidence>
<dbReference type="Gene3D" id="3.30.40.10">
    <property type="entry name" value="Zinc/RING finger domain, C3HC4 (zinc finger)"/>
    <property type="match status" value="1"/>
</dbReference>
<dbReference type="GO" id="GO:0006281">
    <property type="term" value="P:DNA repair"/>
    <property type="evidence" value="ECO:0007669"/>
    <property type="project" value="UniProtKB-KW"/>
</dbReference>
<keyword evidence="8" id="KW-0227">DNA damage</keyword>
<dbReference type="GO" id="GO:0004674">
    <property type="term" value="F:protein serine/threonine kinase activity"/>
    <property type="evidence" value="ECO:0007669"/>
    <property type="project" value="UniProtKB-KW"/>
</dbReference>
<dbReference type="PANTHER" id="PTHR45626:SF22">
    <property type="entry name" value="DNA REPAIR PROTEIN RAD5"/>
    <property type="match status" value="1"/>
</dbReference>
<evidence type="ECO:0000256" key="3">
    <source>
        <dbReference type="ARBA" id="ARBA00012513"/>
    </source>
</evidence>
<keyword evidence="10" id="KW-0418">Kinase</keyword>
<comment type="catalytic activity">
    <reaction evidence="17">
        <text>L-threonyl-[protein] + ATP = O-phospho-L-threonyl-[protein] + ADP + H(+)</text>
        <dbReference type="Rhea" id="RHEA:46608"/>
        <dbReference type="Rhea" id="RHEA-COMP:11060"/>
        <dbReference type="Rhea" id="RHEA-COMP:11605"/>
        <dbReference type="ChEBI" id="CHEBI:15378"/>
        <dbReference type="ChEBI" id="CHEBI:30013"/>
        <dbReference type="ChEBI" id="CHEBI:30616"/>
        <dbReference type="ChEBI" id="CHEBI:61977"/>
        <dbReference type="ChEBI" id="CHEBI:456216"/>
        <dbReference type="EC" id="2.7.11.1"/>
    </reaction>
</comment>
<keyword evidence="14 20" id="KW-0067">ATP-binding</keyword>
<dbReference type="InterPro" id="IPR000719">
    <property type="entry name" value="Prot_kinase_dom"/>
</dbReference>
<proteinExistence type="inferred from homology"/>
<dbReference type="Pfam" id="PF00271">
    <property type="entry name" value="Helicase_C"/>
    <property type="match status" value="1"/>
</dbReference>
<dbReference type="GO" id="GO:0008094">
    <property type="term" value="F:ATP-dependent activity, acting on DNA"/>
    <property type="evidence" value="ECO:0007669"/>
    <property type="project" value="TreeGrafter"/>
</dbReference>
<dbReference type="PROSITE" id="PS50011">
    <property type="entry name" value="PROTEIN_KINASE_DOM"/>
    <property type="match status" value="1"/>
</dbReference>
<dbReference type="Gene3D" id="3.40.50.300">
    <property type="entry name" value="P-loop containing nucleotide triphosphate hydrolases"/>
    <property type="match status" value="1"/>
</dbReference>
<dbReference type="GO" id="GO:0003676">
    <property type="term" value="F:nucleic acid binding"/>
    <property type="evidence" value="ECO:0007669"/>
    <property type="project" value="InterPro"/>
</dbReference>
<dbReference type="InterPro" id="IPR017441">
    <property type="entry name" value="Protein_kinase_ATP_BS"/>
</dbReference>
<dbReference type="EMBL" id="LEKV01005048">
    <property type="protein sequence ID" value="KVH91323.1"/>
    <property type="molecule type" value="Genomic_DNA"/>
</dbReference>
<feature type="domain" description="Protein kinase" evidence="22">
    <location>
        <begin position="25"/>
        <end position="305"/>
    </location>
</feature>
<dbReference type="Gene3D" id="3.40.50.10810">
    <property type="entry name" value="Tandem AAA-ATPase domain"/>
    <property type="match status" value="1"/>
</dbReference>
<dbReference type="InterPro" id="IPR008271">
    <property type="entry name" value="Ser/Thr_kinase_AS"/>
</dbReference>
<dbReference type="GO" id="GO:0008270">
    <property type="term" value="F:zinc ion binding"/>
    <property type="evidence" value="ECO:0007669"/>
    <property type="project" value="UniProtKB-KW"/>
</dbReference>
<reference evidence="26 27" key="1">
    <citation type="journal article" date="2016" name="Sci. Rep.">
        <title>The genome sequence of the outbreeding globe artichoke constructed de novo incorporating a phase-aware low-pass sequencing strategy of F1 progeny.</title>
        <authorList>
            <person name="Scaglione D."/>
            <person name="Reyes-Chin-Wo S."/>
            <person name="Acquadro A."/>
            <person name="Froenicke L."/>
            <person name="Portis E."/>
            <person name="Beitel C."/>
            <person name="Tirone M."/>
            <person name="Mauro R."/>
            <person name="Lo Monaco A."/>
            <person name="Mauromicale G."/>
            <person name="Faccioli P."/>
            <person name="Cattivelli L."/>
            <person name="Rieseberg L."/>
            <person name="Michelmore R."/>
            <person name="Lanteri S."/>
        </authorList>
    </citation>
    <scope>NUCLEOTIDE SEQUENCE [LARGE SCALE GENOMIC DNA]</scope>
    <source>
        <strain evidence="26">2C</strain>
    </source>
</reference>
<dbReference type="SMART" id="SM00490">
    <property type="entry name" value="HELICc"/>
    <property type="match status" value="1"/>
</dbReference>
<dbReference type="SMART" id="SM00184">
    <property type="entry name" value="RING"/>
    <property type="match status" value="1"/>
</dbReference>
<comment type="caution">
    <text evidence="26">The sequence shown here is derived from an EMBL/GenBank/DDBJ whole genome shotgun (WGS) entry which is preliminary data.</text>
</comment>
<dbReference type="Gene3D" id="1.10.510.10">
    <property type="entry name" value="Transferase(Phosphotransferase) domain 1"/>
    <property type="match status" value="1"/>
</dbReference>
<keyword evidence="6" id="KW-0479">Metal-binding</keyword>
<dbReference type="Pfam" id="PF00176">
    <property type="entry name" value="SNF2-rel_dom"/>
    <property type="match status" value="2"/>
</dbReference>
<dbReference type="Pfam" id="PF00069">
    <property type="entry name" value="Pkinase"/>
    <property type="match status" value="1"/>
</dbReference>
<keyword evidence="9 19" id="KW-0863">Zinc-finger</keyword>
<dbReference type="InterPro" id="IPR027417">
    <property type="entry name" value="P-loop_NTPase"/>
</dbReference>